<dbReference type="OrthoDB" id="9766256at2"/>
<dbReference type="AlphaFoldDB" id="A0A6N8J729"/>
<evidence type="ECO:0000313" key="2">
    <source>
        <dbReference type="EMBL" id="MVT40049.1"/>
    </source>
</evidence>
<sequence length="482" mass="53318">MKAIYMLALVLLLSACTKNFDAINTDPNTATTISPQYLLSTALIKTAYAYQDDAFMGKPAEAGRYITKVRNEGDDLFGWSAENWDSYYGTLSVNKQLYDLAAESGMKQYMAVSQIIRVFNFAYITDLYGDCPYSEALLSKDSGIVHPKYDQQEVIYTDLLKTLTAANDSLANTSLAINTTYDVLYGGNNLKWRKFANALHLRLLLRISSHDATAFTAMQTMLNDPAKYPLFESNSDNAAVKYLGVTSSDSWDGGNLVSEVTEVNKYKPSKEIVDTLLSLNDPRLAVWIAPVASETGYTVDGNTYVGVPNAIPSPYDYNGGEAHISELSAIFYQNANDLLKASLMTYAEQCFILAEAVQRGAVTVSDETAASLYYKGITASLEQNGVKAGTYMEQPAVVYKGTLSQLITQKWIALFLKGAEGWFDHRRTGYPAFVPGPLSAIRNIPSRYIYPTTEQSYNLSQYKSAVARQGADQTTTLMWYLK</sequence>
<keyword evidence="1" id="KW-0732">Signal</keyword>
<dbReference type="Pfam" id="PF12771">
    <property type="entry name" value="SusD-like_2"/>
    <property type="match status" value="1"/>
</dbReference>
<evidence type="ECO:0000313" key="3">
    <source>
        <dbReference type="Proteomes" id="UP000468388"/>
    </source>
</evidence>
<gene>
    <name evidence="2" type="ORF">GO495_05605</name>
</gene>
<dbReference type="EMBL" id="WRXO01000001">
    <property type="protein sequence ID" value="MVT40049.1"/>
    <property type="molecule type" value="Genomic_DNA"/>
</dbReference>
<proteinExistence type="predicted"/>
<dbReference type="Proteomes" id="UP000468388">
    <property type="component" value="Unassembled WGS sequence"/>
</dbReference>
<organism evidence="2 3">
    <name type="scientific">Chitinophaga oryziterrae</name>
    <dbReference type="NCBI Taxonomy" id="1031224"/>
    <lineage>
        <taxon>Bacteria</taxon>
        <taxon>Pseudomonadati</taxon>
        <taxon>Bacteroidota</taxon>
        <taxon>Chitinophagia</taxon>
        <taxon>Chitinophagales</taxon>
        <taxon>Chitinophagaceae</taxon>
        <taxon>Chitinophaga</taxon>
    </lineage>
</organism>
<feature type="signal peptide" evidence="1">
    <location>
        <begin position="1"/>
        <end position="22"/>
    </location>
</feature>
<reference evidence="2 3" key="1">
    <citation type="submission" date="2019-12" db="EMBL/GenBank/DDBJ databases">
        <title>The draft genomic sequence of strain Chitinophaga oryziterrae JCM 16595.</title>
        <authorList>
            <person name="Zhang X."/>
        </authorList>
    </citation>
    <scope>NUCLEOTIDE SEQUENCE [LARGE SCALE GENOMIC DNA]</scope>
    <source>
        <strain evidence="2 3">JCM 16595</strain>
    </source>
</reference>
<keyword evidence="2" id="KW-0449">Lipoprotein</keyword>
<comment type="caution">
    <text evidence="2">The sequence shown here is derived from an EMBL/GenBank/DDBJ whole genome shotgun (WGS) entry which is preliminary data.</text>
</comment>
<feature type="chain" id="PRO_5026840691" evidence="1">
    <location>
        <begin position="23"/>
        <end position="482"/>
    </location>
</feature>
<evidence type="ECO:0000256" key="1">
    <source>
        <dbReference type="SAM" id="SignalP"/>
    </source>
</evidence>
<dbReference type="SUPFAM" id="SSF48452">
    <property type="entry name" value="TPR-like"/>
    <property type="match status" value="1"/>
</dbReference>
<accession>A0A6N8J729</accession>
<name>A0A6N8J729_9BACT</name>
<dbReference type="PROSITE" id="PS51257">
    <property type="entry name" value="PROKAR_LIPOPROTEIN"/>
    <property type="match status" value="1"/>
</dbReference>
<dbReference type="Gene3D" id="1.25.40.390">
    <property type="match status" value="1"/>
</dbReference>
<dbReference type="InterPro" id="IPR011990">
    <property type="entry name" value="TPR-like_helical_dom_sf"/>
</dbReference>
<keyword evidence="3" id="KW-1185">Reference proteome</keyword>
<dbReference type="RefSeq" id="WP_157298685.1">
    <property type="nucleotide sequence ID" value="NZ_BAAAZB010000005.1"/>
</dbReference>
<dbReference type="InterPro" id="IPR041662">
    <property type="entry name" value="SusD-like_2"/>
</dbReference>
<protein>
    <submittedName>
        <fullName evidence="2">SusD/RagB family nutrient-binding outer membrane lipoprotein</fullName>
    </submittedName>
</protein>